<dbReference type="InterPro" id="IPR038220">
    <property type="entry name" value="PHOX_C_sf"/>
</dbReference>
<evidence type="ECO:0000313" key="9">
    <source>
        <dbReference type="Proteomes" id="UP000242146"/>
    </source>
</evidence>
<dbReference type="SUPFAM" id="SSF51905">
    <property type="entry name" value="FAD/NAD(P)-binding domain"/>
    <property type="match status" value="1"/>
</dbReference>
<protein>
    <submittedName>
        <fullName evidence="8">FAD/NAD(P)-binding domain-containing protein</fullName>
    </submittedName>
</protein>
<dbReference type="InterPro" id="IPR036188">
    <property type="entry name" value="FAD/NAD-bd_sf"/>
</dbReference>
<dbReference type="AlphaFoldDB" id="A0A1X2GIU6"/>
<feature type="region of interest" description="Disordered" evidence="5">
    <location>
        <begin position="720"/>
        <end position="739"/>
    </location>
</feature>
<evidence type="ECO:0000256" key="2">
    <source>
        <dbReference type="ARBA" id="ARBA00022630"/>
    </source>
</evidence>
<dbReference type="Gene3D" id="3.30.9.10">
    <property type="entry name" value="D-Amino Acid Oxidase, subunit A, domain 2"/>
    <property type="match status" value="1"/>
</dbReference>
<dbReference type="OrthoDB" id="1716816at2759"/>
<feature type="domain" description="FAD-binding" evidence="6">
    <location>
        <begin position="8"/>
        <end position="355"/>
    </location>
</feature>
<evidence type="ECO:0000256" key="1">
    <source>
        <dbReference type="ARBA" id="ARBA00001974"/>
    </source>
</evidence>
<dbReference type="Gene3D" id="3.40.30.20">
    <property type="match status" value="1"/>
</dbReference>
<sequence>MMADLCDSDVLIVGAGPVGLYTALLLTKMGMSVRIIDKMKSAQESKNRSFLWSPRSVQLLTTLGVSESMLKDGHRHWKFEVFNRGSRDSAASPPQHQVWETDMTSEANASISYDSRSLCEALLVALANAGVQVEYQHELTNLDNTPLTALDHQEKIIHATIQSQGTHLPWSSRFLIAADGKHSFVRQHLDMEHSQKQVVPGMFYSLEATVANCNFPGKKMSIVRKGPFALFTVGHGKRRYFMLEHQTQWSGLAVNEPVPISVAQRHIQALLEPYHIDFKKTHTFFGWKAENDTSGKFSHDRRFFFVGGAAQALVPPGILSCNLALEQAHNLGWKLYLHLQKRASPLLMDTFDDESASKWNDGLTASSAFMALIASSPSSPSISNTTSNSNCASTHSHDRKTLMADTPFQANIINLDNPSNYSLALSTASSHTVTTATQMLLPTPSAVSLATAAAPGAVGSLAANPKLKPYTMIQILLAQSSLFPNSRPKKASSPTIPPSSPATPPPPNDLGSVSLSNVKRHLPAITKPLFSFGKLTSSTKKKGLRTSPTPPLPILSTTTLPAVHTPLSSQHQASDRWRVIRPTYFYLLDKIKADQASSHPSDRLPVSFTVLVFCGSLLHDNTLSNLSKIRRYLDSSNSFIHRYETNHQQQHRPLALPFYTLPAASLSAGTASTVADPSCQNSSSLSIGLSSSLATSPNSNPRTSLSSYSVLSHRSSFSIPRTSISTTPSSPPTSPTSLSWRRASLDEQNHRLSQISPLPPSLHHDPVLAVDAPPDDLPPLFSFAYITSSSKPEITRCLLTTAPTMIQAAFPFGLDKVYVDHDQQCHTAFSAMPSKSSPGAPTLIVLRPDGYIAARIRLRQDSDMDRLDSYFDAFLRPHCDMSSAASLVADAYSL</sequence>
<dbReference type="InterPro" id="IPR050641">
    <property type="entry name" value="RIFMO-like"/>
</dbReference>
<evidence type="ECO:0000256" key="3">
    <source>
        <dbReference type="ARBA" id="ARBA00022827"/>
    </source>
</evidence>
<comment type="cofactor">
    <cofactor evidence="1">
        <name>FAD</name>
        <dbReference type="ChEBI" id="CHEBI:57692"/>
    </cofactor>
</comment>
<evidence type="ECO:0000259" key="6">
    <source>
        <dbReference type="Pfam" id="PF01494"/>
    </source>
</evidence>
<dbReference type="Pfam" id="PF07976">
    <property type="entry name" value="Phe_hydrox_dim"/>
    <property type="match status" value="1"/>
</dbReference>
<name>A0A1X2GIU6_9FUNG</name>
<evidence type="ECO:0000259" key="7">
    <source>
        <dbReference type="Pfam" id="PF07976"/>
    </source>
</evidence>
<keyword evidence="3" id="KW-0274">FAD</keyword>
<dbReference type="Pfam" id="PF01494">
    <property type="entry name" value="FAD_binding_3"/>
    <property type="match status" value="1"/>
</dbReference>
<feature type="domain" description="Phenol hydroxylase-like C-terminal dimerisation" evidence="7">
    <location>
        <begin position="770"/>
        <end position="877"/>
    </location>
</feature>
<comment type="caution">
    <text evidence="8">The sequence shown here is derived from an EMBL/GenBank/DDBJ whole genome shotgun (WGS) entry which is preliminary data.</text>
</comment>
<dbReference type="PANTHER" id="PTHR43004">
    <property type="entry name" value="TRK SYSTEM POTASSIUM UPTAKE PROTEIN"/>
    <property type="match status" value="1"/>
</dbReference>
<feature type="region of interest" description="Disordered" evidence="5">
    <location>
        <begin position="484"/>
        <end position="514"/>
    </location>
</feature>
<dbReference type="PRINTS" id="PR00420">
    <property type="entry name" value="RNGMNOXGNASE"/>
</dbReference>
<dbReference type="PANTHER" id="PTHR43004:SF19">
    <property type="entry name" value="BINDING MONOOXYGENASE, PUTATIVE (JCVI)-RELATED"/>
    <property type="match status" value="1"/>
</dbReference>
<keyword evidence="9" id="KW-1185">Reference proteome</keyword>
<evidence type="ECO:0000256" key="5">
    <source>
        <dbReference type="SAM" id="MobiDB-lite"/>
    </source>
</evidence>
<dbReference type="GO" id="GO:0071949">
    <property type="term" value="F:FAD binding"/>
    <property type="evidence" value="ECO:0007669"/>
    <property type="project" value="InterPro"/>
</dbReference>
<reference evidence="8 9" key="1">
    <citation type="submission" date="2016-07" db="EMBL/GenBank/DDBJ databases">
        <title>Pervasive Adenine N6-methylation of Active Genes in Fungi.</title>
        <authorList>
            <consortium name="DOE Joint Genome Institute"/>
            <person name="Mondo S.J."/>
            <person name="Dannebaum R.O."/>
            <person name="Kuo R.C."/>
            <person name="Labutti K."/>
            <person name="Haridas S."/>
            <person name="Kuo A."/>
            <person name="Salamov A."/>
            <person name="Ahrendt S.R."/>
            <person name="Lipzen A."/>
            <person name="Sullivan W."/>
            <person name="Andreopoulos W.B."/>
            <person name="Clum A."/>
            <person name="Lindquist E."/>
            <person name="Daum C."/>
            <person name="Ramamoorthy G.K."/>
            <person name="Gryganskyi A."/>
            <person name="Culley D."/>
            <person name="Magnuson J.K."/>
            <person name="James T.Y."/>
            <person name="O'Malley M.A."/>
            <person name="Stajich J.E."/>
            <person name="Spatafora J.W."/>
            <person name="Visel A."/>
            <person name="Grigoriev I.V."/>
        </authorList>
    </citation>
    <scope>NUCLEOTIDE SEQUENCE [LARGE SCALE GENOMIC DNA]</scope>
    <source>
        <strain evidence="8 9">NRRL 3301</strain>
    </source>
</reference>
<keyword evidence="4" id="KW-0560">Oxidoreductase</keyword>
<dbReference type="EMBL" id="MCGT01000013">
    <property type="protein sequence ID" value="ORX54595.1"/>
    <property type="molecule type" value="Genomic_DNA"/>
</dbReference>
<dbReference type="STRING" id="101127.A0A1X2GIU6"/>
<organism evidence="8 9">
    <name type="scientific">Hesseltinella vesiculosa</name>
    <dbReference type="NCBI Taxonomy" id="101127"/>
    <lineage>
        <taxon>Eukaryota</taxon>
        <taxon>Fungi</taxon>
        <taxon>Fungi incertae sedis</taxon>
        <taxon>Mucoromycota</taxon>
        <taxon>Mucoromycotina</taxon>
        <taxon>Mucoromycetes</taxon>
        <taxon>Mucorales</taxon>
        <taxon>Cunninghamellaceae</taxon>
        <taxon>Hesseltinella</taxon>
    </lineage>
</organism>
<keyword evidence="2" id="KW-0285">Flavoprotein</keyword>
<gene>
    <name evidence="8" type="ORF">DM01DRAFT_1407421</name>
</gene>
<dbReference type="GO" id="GO:0016709">
    <property type="term" value="F:oxidoreductase activity, acting on paired donors, with incorporation or reduction of molecular oxygen, NAD(P)H as one donor, and incorporation of one atom of oxygen"/>
    <property type="evidence" value="ECO:0007669"/>
    <property type="project" value="UniProtKB-ARBA"/>
</dbReference>
<proteinExistence type="predicted"/>
<evidence type="ECO:0000313" key="8">
    <source>
        <dbReference type="EMBL" id="ORX54595.1"/>
    </source>
</evidence>
<feature type="compositionally biased region" description="Pro residues" evidence="5">
    <location>
        <begin position="495"/>
        <end position="508"/>
    </location>
</feature>
<dbReference type="Proteomes" id="UP000242146">
    <property type="component" value="Unassembled WGS sequence"/>
</dbReference>
<dbReference type="InterPro" id="IPR002938">
    <property type="entry name" value="FAD-bd"/>
</dbReference>
<dbReference type="Gene3D" id="3.50.50.60">
    <property type="entry name" value="FAD/NAD(P)-binding domain"/>
    <property type="match status" value="1"/>
</dbReference>
<accession>A0A1X2GIU6</accession>
<evidence type="ECO:0000256" key="4">
    <source>
        <dbReference type="ARBA" id="ARBA00023002"/>
    </source>
</evidence>
<dbReference type="InterPro" id="IPR012941">
    <property type="entry name" value="Phe_hydrox_C_dim_dom"/>
</dbReference>